<name>A0A0D9VVM3_9ORYZ</name>
<dbReference type="Proteomes" id="UP000032180">
    <property type="component" value="Chromosome 3"/>
</dbReference>
<protein>
    <submittedName>
        <fullName evidence="2">Uncharacterized protein</fullName>
    </submittedName>
</protein>
<evidence type="ECO:0000313" key="3">
    <source>
        <dbReference type="Proteomes" id="UP000032180"/>
    </source>
</evidence>
<dbReference type="AlphaFoldDB" id="A0A0D9VVM3"/>
<evidence type="ECO:0000256" key="1">
    <source>
        <dbReference type="SAM" id="MobiDB-lite"/>
    </source>
</evidence>
<organism evidence="2 3">
    <name type="scientific">Leersia perrieri</name>
    <dbReference type="NCBI Taxonomy" id="77586"/>
    <lineage>
        <taxon>Eukaryota</taxon>
        <taxon>Viridiplantae</taxon>
        <taxon>Streptophyta</taxon>
        <taxon>Embryophyta</taxon>
        <taxon>Tracheophyta</taxon>
        <taxon>Spermatophyta</taxon>
        <taxon>Magnoliopsida</taxon>
        <taxon>Liliopsida</taxon>
        <taxon>Poales</taxon>
        <taxon>Poaceae</taxon>
        <taxon>BOP clade</taxon>
        <taxon>Oryzoideae</taxon>
        <taxon>Oryzeae</taxon>
        <taxon>Oryzinae</taxon>
        <taxon>Leersia</taxon>
    </lineage>
</organism>
<proteinExistence type="predicted"/>
<accession>A0A0D9VVM3</accession>
<feature type="region of interest" description="Disordered" evidence="1">
    <location>
        <begin position="106"/>
        <end position="125"/>
    </location>
</feature>
<dbReference type="Gramene" id="LPERR03G19370.1">
    <property type="protein sequence ID" value="LPERR03G19370.1"/>
    <property type="gene ID" value="LPERR03G19370"/>
</dbReference>
<dbReference type="EnsemblPlants" id="LPERR03G19370.1">
    <property type="protein sequence ID" value="LPERR03G19370.1"/>
    <property type="gene ID" value="LPERR03G19370"/>
</dbReference>
<evidence type="ECO:0000313" key="2">
    <source>
        <dbReference type="EnsemblPlants" id="LPERR03G19370.1"/>
    </source>
</evidence>
<sequence length="125" mass="13510">MTGEGVGTRTTHHHCGEGKENRCGGKASPPPSSPRAGGATHRGCRLVEPTRPASSAPNLGWRESVRGKGMLRRGCQRPSGRRLLSFTTAAVIVSLKVSLAGRALGHHRHRAPSRHRRTHLDRFIS</sequence>
<dbReference type="HOGENOM" id="CLU_1995902_0_0_1"/>
<feature type="compositionally biased region" description="Basic residues" evidence="1">
    <location>
        <begin position="106"/>
        <end position="119"/>
    </location>
</feature>
<reference evidence="2 3" key="1">
    <citation type="submission" date="2012-08" db="EMBL/GenBank/DDBJ databases">
        <title>Oryza genome evolution.</title>
        <authorList>
            <person name="Wing R.A."/>
        </authorList>
    </citation>
    <scope>NUCLEOTIDE SEQUENCE</scope>
</reference>
<reference evidence="2" key="3">
    <citation type="submission" date="2015-04" db="UniProtKB">
        <authorList>
            <consortium name="EnsemblPlants"/>
        </authorList>
    </citation>
    <scope>IDENTIFICATION</scope>
</reference>
<feature type="region of interest" description="Disordered" evidence="1">
    <location>
        <begin position="1"/>
        <end position="43"/>
    </location>
</feature>
<reference evidence="3" key="2">
    <citation type="submission" date="2013-12" db="EMBL/GenBank/DDBJ databases">
        <authorList>
            <person name="Yu Y."/>
            <person name="Lee S."/>
            <person name="de Baynast K."/>
            <person name="Wissotski M."/>
            <person name="Liu L."/>
            <person name="Talag J."/>
            <person name="Goicoechea J."/>
            <person name="Angelova A."/>
            <person name="Jetty R."/>
            <person name="Kudrna D."/>
            <person name="Golser W."/>
            <person name="Rivera L."/>
            <person name="Zhang J."/>
            <person name="Wing R."/>
        </authorList>
    </citation>
    <scope>NUCLEOTIDE SEQUENCE</scope>
</reference>
<keyword evidence="3" id="KW-1185">Reference proteome</keyword>
<feature type="compositionally biased region" description="Basic and acidic residues" evidence="1">
    <location>
        <begin position="14"/>
        <end position="23"/>
    </location>
</feature>